<dbReference type="Proteomes" id="UP000565078">
    <property type="component" value="Unassembled WGS sequence"/>
</dbReference>
<comment type="caution">
    <text evidence="1">The sequence shown here is derived from an EMBL/GenBank/DDBJ whole genome shotgun (WGS) entry which is preliminary data.</text>
</comment>
<dbReference type="AlphaFoldDB" id="A0A7J4IX13"/>
<sequence length="68" mass="7736">MSAYDEFKGKVRLVVDGGKRVQITRSHSIAEIENGIQGLKIGDIVVFNSFMTVRKFDEKQKNLKNFGF</sequence>
<accession>A0A7J4IX13</accession>
<reference evidence="2" key="1">
    <citation type="journal article" date="2020" name="bioRxiv">
        <title>A rank-normalized archaeal taxonomy based on genome phylogeny resolves widespread incomplete and uneven classifications.</title>
        <authorList>
            <person name="Rinke C."/>
            <person name="Chuvochina M."/>
            <person name="Mussig A.J."/>
            <person name="Chaumeil P.-A."/>
            <person name="Waite D.W."/>
            <person name="Whitman W.B."/>
            <person name="Parks D.H."/>
            <person name="Hugenholtz P."/>
        </authorList>
    </citation>
    <scope>NUCLEOTIDE SEQUENCE [LARGE SCALE GENOMIC DNA]</scope>
</reference>
<proteinExistence type="predicted"/>
<protein>
    <submittedName>
        <fullName evidence="1">Uncharacterized protein</fullName>
    </submittedName>
</protein>
<organism evidence="1 2">
    <name type="scientific">Candidatus Iainarchaeum sp</name>
    <dbReference type="NCBI Taxonomy" id="3101447"/>
    <lineage>
        <taxon>Archaea</taxon>
        <taxon>Candidatus Iainarchaeota</taxon>
        <taxon>Candidatus Iainarchaeia</taxon>
        <taxon>Candidatus Iainarchaeales</taxon>
        <taxon>Candidatus Iainarchaeaceae</taxon>
        <taxon>Candidatus Iainarchaeum</taxon>
    </lineage>
</organism>
<name>A0A7J4IX13_9ARCH</name>
<evidence type="ECO:0000313" key="2">
    <source>
        <dbReference type="Proteomes" id="UP000565078"/>
    </source>
</evidence>
<gene>
    <name evidence="1" type="ORF">HA254_04795</name>
</gene>
<evidence type="ECO:0000313" key="1">
    <source>
        <dbReference type="EMBL" id="HIH09958.1"/>
    </source>
</evidence>
<dbReference type="EMBL" id="DUGC01000073">
    <property type="protein sequence ID" value="HIH09958.1"/>
    <property type="molecule type" value="Genomic_DNA"/>
</dbReference>